<dbReference type="InterPro" id="IPR000644">
    <property type="entry name" value="CBS_dom"/>
</dbReference>
<dbReference type="RefSeq" id="WP_235704018.1">
    <property type="nucleotide sequence ID" value="NZ_JAKGBZ010000013.1"/>
</dbReference>
<sequence length="141" mass="15179">MIVETMLRHRGPRIVSLSMDKTLQAAVTLMRAEQVDAVVVIDRCATEGEAVLGVLTRQDVTDAVADHGAAAFAMPVAKLIKGRLVVCDIGEELPTLIEMMRERAAQHALVMDREQAIGLIDVSDILFFGQGTAASGDARVH</sequence>
<dbReference type="PROSITE" id="PS51371">
    <property type="entry name" value="CBS"/>
    <property type="match status" value="1"/>
</dbReference>
<evidence type="ECO:0000256" key="1">
    <source>
        <dbReference type="ARBA" id="ARBA00023122"/>
    </source>
</evidence>
<dbReference type="PANTHER" id="PTHR43080:SF2">
    <property type="entry name" value="CBS DOMAIN-CONTAINING PROTEIN"/>
    <property type="match status" value="1"/>
</dbReference>
<accession>A0ABS9DZC9</accession>
<keyword evidence="5" id="KW-1185">Reference proteome</keyword>
<dbReference type="Gene3D" id="3.10.580.10">
    <property type="entry name" value="CBS-domain"/>
    <property type="match status" value="1"/>
</dbReference>
<dbReference type="InterPro" id="IPR051257">
    <property type="entry name" value="Diverse_CBS-Domain"/>
</dbReference>
<dbReference type="Proteomes" id="UP001521209">
    <property type="component" value="Unassembled WGS sequence"/>
</dbReference>
<proteinExistence type="predicted"/>
<keyword evidence="1 2" id="KW-0129">CBS domain</keyword>
<feature type="domain" description="CBS" evidence="3">
    <location>
        <begin position="6"/>
        <end position="71"/>
    </location>
</feature>
<comment type="caution">
    <text evidence="4">The sequence shown here is derived from an EMBL/GenBank/DDBJ whole genome shotgun (WGS) entry which is preliminary data.</text>
</comment>
<evidence type="ECO:0000259" key="3">
    <source>
        <dbReference type="PROSITE" id="PS51371"/>
    </source>
</evidence>
<evidence type="ECO:0000313" key="4">
    <source>
        <dbReference type="EMBL" id="MCF3946782.1"/>
    </source>
</evidence>
<organism evidence="4 5">
    <name type="scientific">Acidiphilium iwatense</name>
    <dbReference type="NCBI Taxonomy" id="768198"/>
    <lineage>
        <taxon>Bacteria</taxon>
        <taxon>Pseudomonadati</taxon>
        <taxon>Pseudomonadota</taxon>
        <taxon>Alphaproteobacteria</taxon>
        <taxon>Acetobacterales</taxon>
        <taxon>Acidocellaceae</taxon>
        <taxon>Acidiphilium</taxon>
    </lineage>
</organism>
<dbReference type="PANTHER" id="PTHR43080">
    <property type="entry name" value="CBS DOMAIN-CONTAINING PROTEIN CBSX3, MITOCHONDRIAL"/>
    <property type="match status" value="1"/>
</dbReference>
<dbReference type="Pfam" id="PF00571">
    <property type="entry name" value="CBS"/>
    <property type="match status" value="2"/>
</dbReference>
<dbReference type="InterPro" id="IPR046342">
    <property type="entry name" value="CBS_dom_sf"/>
</dbReference>
<reference evidence="4 5" key="1">
    <citation type="submission" date="2022-01" db="EMBL/GenBank/DDBJ databases">
        <authorList>
            <person name="Won M."/>
            <person name="Kim S.-J."/>
            <person name="Kwon S.-W."/>
        </authorList>
    </citation>
    <scope>NUCLEOTIDE SEQUENCE [LARGE SCALE GENOMIC DNA]</scope>
    <source>
        <strain evidence="4 5">KCTC 23505</strain>
    </source>
</reference>
<evidence type="ECO:0000313" key="5">
    <source>
        <dbReference type="Proteomes" id="UP001521209"/>
    </source>
</evidence>
<dbReference type="EMBL" id="JAKGBZ010000013">
    <property type="protein sequence ID" value="MCF3946782.1"/>
    <property type="molecule type" value="Genomic_DNA"/>
</dbReference>
<gene>
    <name evidence="4" type="ORF">L2A60_08825</name>
</gene>
<protein>
    <submittedName>
        <fullName evidence="4">CBS domain-containing protein</fullName>
    </submittedName>
</protein>
<dbReference type="SUPFAM" id="SSF54631">
    <property type="entry name" value="CBS-domain pair"/>
    <property type="match status" value="1"/>
</dbReference>
<dbReference type="SMART" id="SM00116">
    <property type="entry name" value="CBS"/>
    <property type="match status" value="2"/>
</dbReference>
<name>A0ABS9DZC9_9PROT</name>
<evidence type="ECO:0000256" key="2">
    <source>
        <dbReference type="PROSITE-ProRule" id="PRU00703"/>
    </source>
</evidence>